<sequence>MIFIIPAVAALIGLTAGWGFLRYGLSGLAWALSALLAILMAWGLYKSQTAQGWDALAYVVLWLLGAAPALLGLGLGALIGRWRRIKAEGIPQVE</sequence>
<evidence type="ECO:0000313" key="2">
    <source>
        <dbReference type="EMBL" id="SNS89867.1"/>
    </source>
</evidence>
<keyword evidence="1" id="KW-0812">Transmembrane</keyword>
<gene>
    <name evidence="2" type="ORF">SAMN04488078_104035</name>
</gene>
<feature type="transmembrane region" description="Helical" evidence="1">
    <location>
        <begin position="57"/>
        <end position="79"/>
    </location>
</feature>
<organism evidence="2 3">
    <name type="scientific">Antarctobacter heliothermus</name>
    <dbReference type="NCBI Taxonomy" id="74033"/>
    <lineage>
        <taxon>Bacteria</taxon>
        <taxon>Pseudomonadati</taxon>
        <taxon>Pseudomonadota</taxon>
        <taxon>Alphaproteobacteria</taxon>
        <taxon>Rhodobacterales</taxon>
        <taxon>Roseobacteraceae</taxon>
        <taxon>Antarctobacter</taxon>
    </lineage>
</organism>
<accession>A0A239I8I2</accession>
<dbReference type="EMBL" id="FZON01000040">
    <property type="protein sequence ID" value="SNS89867.1"/>
    <property type="molecule type" value="Genomic_DNA"/>
</dbReference>
<protein>
    <submittedName>
        <fullName evidence="2">Uncharacterized protein</fullName>
    </submittedName>
</protein>
<feature type="transmembrane region" description="Helical" evidence="1">
    <location>
        <begin position="27"/>
        <end position="45"/>
    </location>
</feature>
<dbReference type="AlphaFoldDB" id="A0A239I8I2"/>
<evidence type="ECO:0000313" key="3">
    <source>
        <dbReference type="Proteomes" id="UP000198440"/>
    </source>
</evidence>
<keyword evidence="1" id="KW-0472">Membrane</keyword>
<proteinExistence type="predicted"/>
<reference evidence="2 3" key="1">
    <citation type="submission" date="2017-06" db="EMBL/GenBank/DDBJ databases">
        <authorList>
            <person name="Kim H.J."/>
            <person name="Triplett B.A."/>
        </authorList>
    </citation>
    <scope>NUCLEOTIDE SEQUENCE [LARGE SCALE GENOMIC DNA]</scope>
    <source>
        <strain evidence="2 3">DSM 11445</strain>
    </source>
</reference>
<evidence type="ECO:0000256" key="1">
    <source>
        <dbReference type="SAM" id="Phobius"/>
    </source>
</evidence>
<dbReference type="RefSeq" id="WP_089279210.1">
    <property type="nucleotide sequence ID" value="NZ_FZON01000040.1"/>
</dbReference>
<dbReference type="Proteomes" id="UP000198440">
    <property type="component" value="Unassembled WGS sequence"/>
</dbReference>
<keyword evidence="1" id="KW-1133">Transmembrane helix</keyword>
<name>A0A239I8I2_9RHOB</name>